<reference evidence="2" key="1">
    <citation type="submission" date="2016-11" db="UniProtKB">
        <authorList>
            <consortium name="WormBaseParasite"/>
        </authorList>
    </citation>
    <scope>IDENTIFICATION</scope>
</reference>
<evidence type="ECO:0000313" key="1">
    <source>
        <dbReference type="Proteomes" id="UP000095283"/>
    </source>
</evidence>
<sequence>MPETLSNGQPERFVDTFKRALWKTKGEGVTEETLKGFLLNYKSSPNSSVPGNITPAESLMGHCIKIALDFLRPARKTNKRREEMENQFNRHHGAYKRIFSVKGLVYARTYNSHINW</sequence>
<dbReference type="Gene3D" id="3.30.420.10">
    <property type="entry name" value="Ribonuclease H-like superfamily/Ribonuclease H"/>
    <property type="match status" value="1"/>
</dbReference>
<dbReference type="InterPro" id="IPR036397">
    <property type="entry name" value="RNaseH_sf"/>
</dbReference>
<keyword evidence="1" id="KW-1185">Reference proteome</keyword>
<evidence type="ECO:0000313" key="2">
    <source>
        <dbReference type="WBParaSite" id="Hba_18842"/>
    </source>
</evidence>
<accession>A0A1I7XM32</accession>
<dbReference type="GO" id="GO:0003676">
    <property type="term" value="F:nucleic acid binding"/>
    <property type="evidence" value="ECO:0007669"/>
    <property type="project" value="InterPro"/>
</dbReference>
<protein>
    <submittedName>
        <fullName evidence="2">Integrase_SAM-like_N domain-containing protein</fullName>
    </submittedName>
</protein>
<proteinExistence type="predicted"/>
<name>A0A1I7XM32_HETBA</name>
<dbReference type="WBParaSite" id="Hba_18842">
    <property type="protein sequence ID" value="Hba_18842"/>
    <property type="gene ID" value="Hba_18842"/>
</dbReference>
<organism evidence="1 2">
    <name type="scientific">Heterorhabditis bacteriophora</name>
    <name type="common">Entomopathogenic nematode worm</name>
    <dbReference type="NCBI Taxonomy" id="37862"/>
    <lineage>
        <taxon>Eukaryota</taxon>
        <taxon>Metazoa</taxon>
        <taxon>Ecdysozoa</taxon>
        <taxon>Nematoda</taxon>
        <taxon>Chromadorea</taxon>
        <taxon>Rhabditida</taxon>
        <taxon>Rhabditina</taxon>
        <taxon>Rhabditomorpha</taxon>
        <taxon>Strongyloidea</taxon>
        <taxon>Heterorhabditidae</taxon>
        <taxon>Heterorhabditis</taxon>
    </lineage>
</organism>
<dbReference type="Proteomes" id="UP000095283">
    <property type="component" value="Unplaced"/>
</dbReference>
<dbReference type="AlphaFoldDB" id="A0A1I7XM32"/>
<dbReference type="PANTHER" id="PTHR37984:SF5">
    <property type="entry name" value="PROTEIN NYNRIN-LIKE"/>
    <property type="match status" value="1"/>
</dbReference>
<dbReference type="InterPro" id="IPR050951">
    <property type="entry name" value="Retrovirus_Pol_polyprotein"/>
</dbReference>
<dbReference type="PANTHER" id="PTHR37984">
    <property type="entry name" value="PROTEIN CBG26694"/>
    <property type="match status" value="1"/>
</dbReference>